<accession>A0AAD9GUS9</accession>
<feature type="region of interest" description="Disordered" evidence="1">
    <location>
        <begin position="59"/>
        <end position="91"/>
    </location>
</feature>
<protein>
    <recommendedName>
        <fullName evidence="5">RxLR effector protein</fullName>
    </recommendedName>
</protein>
<keyword evidence="4" id="KW-1185">Reference proteome</keyword>
<feature type="compositionally biased region" description="Low complexity" evidence="1">
    <location>
        <begin position="156"/>
        <end position="172"/>
    </location>
</feature>
<evidence type="ECO:0000256" key="1">
    <source>
        <dbReference type="SAM" id="MobiDB-lite"/>
    </source>
</evidence>
<evidence type="ECO:0000313" key="4">
    <source>
        <dbReference type="Proteomes" id="UP001259832"/>
    </source>
</evidence>
<dbReference type="Proteomes" id="UP001259832">
    <property type="component" value="Unassembled WGS sequence"/>
</dbReference>
<gene>
    <name evidence="3" type="ORF">P3T76_003843</name>
</gene>
<keyword evidence="2" id="KW-0732">Signal</keyword>
<dbReference type="AlphaFoldDB" id="A0AAD9GUS9"/>
<proteinExistence type="predicted"/>
<dbReference type="EMBL" id="JASMQC010000005">
    <property type="protein sequence ID" value="KAK1945310.1"/>
    <property type="molecule type" value="Genomic_DNA"/>
</dbReference>
<sequence length="254" mass="25823">MKCQCLVLAVSAVVAVSAHLEGSSNVDGDIVLPNFPPLPLPTKDFHTAVPATFQVPVIRNTNQPATPPPSPPLNPSPQKRESASISSSQDTFKEALTGTISNSTEKNLSINSTDGKKILSATTPPSHEQVKELSSTAVTTSSTSQDTFREVIIARNTGSSSSEVNSGEGLENTANSQHSGSFGEVKVSTGGVRTPAAGTSTNSGGNDGGGGVVAIPRQNGDSGAVVTNRTDTSAASRVAASILPILAATVYAAL</sequence>
<evidence type="ECO:0000256" key="2">
    <source>
        <dbReference type="SAM" id="SignalP"/>
    </source>
</evidence>
<evidence type="ECO:0000313" key="3">
    <source>
        <dbReference type="EMBL" id="KAK1945310.1"/>
    </source>
</evidence>
<feature type="signal peptide" evidence="2">
    <location>
        <begin position="1"/>
        <end position="18"/>
    </location>
</feature>
<comment type="caution">
    <text evidence="3">The sequence shown here is derived from an EMBL/GenBank/DDBJ whole genome shotgun (WGS) entry which is preliminary data.</text>
</comment>
<feature type="compositionally biased region" description="Pro residues" evidence="1">
    <location>
        <begin position="65"/>
        <end position="75"/>
    </location>
</feature>
<reference evidence="3" key="1">
    <citation type="submission" date="2023-08" db="EMBL/GenBank/DDBJ databases">
        <title>Reference Genome Resource for the Citrus Pathogen Phytophthora citrophthora.</title>
        <authorList>
            <person name="Moller H."/>
            <person name="Coetzee B."/>
            <person name="Rose L.J."/>
            <person name="Van Niekerk J.M."/>
        </authorList>
    </citation>
    <scope>NUCLEOTIDE SEQUENCE</scope>
    <source>
        <strain evidence="3">STE-U-9442</strain>
    </source>
</reference>
<feature type="region of interest" description="Disordered" evidence="1">
    <location>
        <begin position="116"/>
        <end position="143"/>
    </location>
</feature>
<feature type="compositionally biased region" description="Low complexity" evidence="1">
    <location>
        <begin position="134"/>
        <end position="143"/>
    </location>
</feature>
<evidence type="ECO:0008006" key="5">
    <source>
        <dbReference type="Google" id="ProtNLM"/>
    </source>
</evidence>
<name>A0AAD9GUS9_9STRA</name>
<organism evidence="3 4">
    <name type="scientific">Phytophthora citrophthora</name>
    <dbReference type="NCBI Taxonomy" id="4793"/>
    <lineage>
        <taxon>Eukaryota</taxon>
        <taxon>Sar</taxon>
        <taxon>Stramenopiles</taxon>
        <taxon>Oomycota</taxon>
        <taxon>Peronosporomycetes</taxon>
        <taxon>Peronosporales</taxon>
        <taxon>Peronosporaceae</taxon>
        <taxon>Phytophthora</taxon>
    </lineage>
</organism>
<feature type="region of interest" description="Disordered" evidence="1">
    <location>
        <begin position="155"/>
        <end position="221"/>
    </location>
</feature>
<feature type="chain" id="PRO_5042092776" description="RxLR effector protein" evidence="2">
    <location>
        <begin position="19"/>
        <end position="254"/>
    </location>
</feature>